<dbReference type="InterPro" id="IPR001433">
    <property type="entry name" value="OxRdtase_FAD/NAD-bd"/>
</dbReference>
<dbReference type="InterPro" id="IPR036374">
    <property type="entry name" value="OxRdtase_Mopterin-bd_sf"/>
</dbReference>
<evidence type="ECO:0000259" key="4">
    <source>
        <dbReference type="Pfam" id="PF03404"/>
    </source>
</evidence>
<feature type="domain" description="Oxidoreductase FAD/NAD(P)-binding" evidence="3">
    <location>
        <begin position="461"/>
        <end position="483"/>
    </location>
</feature>
<dbReference type="GO" id="GO:0008482">
    <property type="term" value="F:sulfite oxidase activity"/>
    <property type="evidence" value="ECO:0007669"/>
    <property type="project" value="TreeGrafter"/>
</dbReference>
<dbReference type="Proteomes" id="UP000636709">
    <property type="component" value="Unassembled WGS sequence"/>
</dbReference>
<accession>A0A835FFG5</accession>
<dbReference type="SUPFAM" id="SSF56524">
    <property type="entry name" value="Oxidoreductase molybdopterin-binding domain"/>
    <property type="match status" value="2"/>
</dbReference>
<organism evidence="5 6">
    <name type="scientific">Digitaria exilis</name>
    <dbReference type="NCBI Taxonomy" id="1010633"/>
    <lineage>
        <taxon>Eukaryota</taxon>
        <taxon>Viridiplantae</taxon>
        <taxon>Streptophyta</taxon>
        <taxon>Embryophyta</taxon>
        <taxon>Tracheophyta</taxon>
        <taxon>Spermatophyta</taxon>
        <taxon>Magnoliopsida</taxon>
        <taxon>Liliopsida</taxon>
        <taxon>Poales</taxon>
        <taxon>Poaceae</taxon>
        <taxon>PACMAD clade</taxon>
        <taxon>Panicoideae</taxon>
        <taxon>Panicodae</taxon>
        <taxon>Paniceae</taxon>
        <taxon>Anthephorinae</taxon>
        <taxon>Digitaria</taxon>
    </lineage>
</organism>
<dbReference type="AlphaFoldDB" id="A0A835FFG5"/>
<name>A0A835FFG5_9POAL</name>
<dbReference type="Pfam" id="PF00175">
    <property type="entry name" value="NAD_binding_1"/>
    <property type="match status" value="1"/>
</dbReference>
<comment type="caution">
    <text evidence="5">The sequence shown here is derived from an EMBL/GenBank/DDBJ whole genome shotgun (WGS) entry which is preliminary data.</text>
</comment>
<dbReference type="PRINTS" id="PR00406">
    <property type="entry name" value="CYTB5RDTASE"/>
</dbReference>
<dbReference type="InterPro" id="IPR005066">
    <property type="entry name" value="MoCF_OxRdtse_dimer"/>
</dbReference>
<dbReference type="GO" id="GO:0006790">
    <property type="term" value="P:sulfur compound metabolic process"/>
    <property type="evidence" value="ECO:0007669"/>
    <property type="project" value="TreeGrafter"/>
</dbReference>
<sequence length="499" mass="53698">MGALADPTHLSTLDLASSRGFFHHHPGGRRSPTQDAAADDSDSDHPYLHHELPAGSPTSATSGAVAVDPPVHDPRDAGTADAWVERSPSLTRLTGKHTIHTASPPTSEADAARLHHPGAAPLRAQPRRGATWRLGHVGRRGGGPCPPPGPLTMDELVREFGQLELPVTLACSSGAPPRSRNMTRQTLGFHWGPGPMGARFCRTMGSRCGSSCLGTRPGRMVKWLRRIVVTTAESDNYYHHRDNRLFPSHVDAKLAEAEGAGQKVTRVELTLDGGETWLLCSVNHPERPTKYGKVLVLVLLVRRRRVADLPRLQGDRRHAHWGPVPHTHAARENSPGTSWVKINVMPGARKVRSDMAFEHRSAAGVQATKSGGWMARQKHLDIPDPTATPATTTSEGTVVNSNAHHTAPKSSPCPSTSTRLLRLGSYVDVKGPTRPHVEYAGTRRLPRRRRETQEAGAALAMVAGGSGITPIYQVIQAVLRDQPAGRDGDATSCMPTDGG</sequence>
<dbReference type="SUPFAM" id="SSF52343">
    <property type="entry name" value="Ferredoxin reductase-like, C-terminal NADP-linked domain"/>
    <property type="match status" value="1"/>
</dbReference>
<dbReference type="PANTHER" id="PTHR19372:SF16">
    <property type="entry name" value="NITRATE REDUCTASE"/>
    <property type="match status" value="1"/>
</dbReference>
<feature type="region of interest" description="Disordered" evidence="2">
    <location>
        <begin position="21"/>
        <end position="111"/>
    </location>
</feature>
<dbReference type="OrthoDB" id="432685at2759"/>
<evidence type="ECO:0000256" key="1">
    <source>
        <dbReference type="ARBA" id="ARBA00023027"/>
    </source>
</evidence>
<keyword evidence="6" id="KW-1185">Reference proteome</keyword>
<dbReference type="Gene3D" id="3.40.50.80">
    <property type="entry name" value="Nucleotide-binding domain of ferredoxin-NADP reductase (FNR) module"/>
    <property type="match status" value="1"/>
</dbReference>
<dbReference type="GO" id="GO:0043546">
    <property type="term" value="F:molybdopterin cofactor binding"/>
    <property type="evidence" value="ECO:0007669"/>
    <property type="project" value="TreeGrafter"/>
</dbReference>
<evidence type="ECO:0000313" key="5">
    <source>
        <dbReference type="EMBL" id="KAF8751989.1"/>
    </source>
</evidence>
<reference evidence="5" key="1">
    <citation type="submission" date="2020-07" db="EMBL/GenBank/DDBJ databases">
        <title>Genome sequence and genetic diversity analysis of an under-domesticated orphan crop, white fonio (Digitaria exilis).</title>
        <authorList>
            <person name="Bennetzen J.L."/>
            <person name="Chen S."/>
            <person name="Ma X."/>
            <person name="Wang X."/>
            <person name="Yssel A.E.J."/>
            <person name="Chaluvadi S.R."/>
            <person name="Johnson M."/>
            <person name="Gangashetty P."/>
            <person name="Hamidou F."/>
            <person name="Sanogo M.D."/>
            <person name="Zwaenepoel A."/>
            <person name="Wallace J."/>
            <person name="Van De Peer Y."/>
            <person name="Van Deynze A."/>
        </authorList>
    </citation>
    <scope>NUCLEOTIDE SEQUENCE</scope>
    <source>
        <tissue evidence="5">Leaves</tissue>
    </source>
</reference>
<dbReference type="GO" id="GO:0030151">
    <property type="term" value="F:molybdenum ion binding"/>
    <property type="evidence" value="ECO:0007669"/>
    <property type="project" value="InterPro"/>
</dbReference>
<dbReference type="InterPro" id="IPR014756">
    <property type="entry name" value="Ig_E-set"/>
</dbReference>
<feature type="region of interest" description="Disordered" evidence="2">
    <location>
        <begin position="380"/>
        <end position="417"/>
    </location>
</feature>
<evidence type="ECO:0000313" key="6">
    <source>
        <dbReference type="Proteomes" id="UP000636709"/>
    </source>
</evidence>
<dbReference type="Gene3D" id="3.90.420.10">
    <property type="entry name" value="Oxidoreductase, molybdopterin-binding domain"/>
    <property type="match status" value="1"/>
</dbReference>
<protein>
    <submittedName>
        <fullName evidence="5">Uncharacterized protein</fullName>
    </submittedName>
</protein>
<feature type="compositionally biased region" description="Basic and acidic residues" evidence="2">
    <location>
        <begin position="43"/>
        <end position="52"/>
    </location>
</feature>
<dbReference type="SUPFAM" id="SSF81296">
    <property type="entry name" value="E set domains"/>
    <property type="match status" value="1"/>
</dbReference>
<dbReference type="Gene3D" id="2.60.40.650">
    <property type="match status" value="1"/>
</dbReference>
<evidence type="ECO:0000259" key="3">
    <source>
        <dbReference type="Pfam" id="PF00175"/>
    </source>
</evidence>
<feature type="compositionally biased region" description="Polar residues" evidence="2">
    <location>
        <begin position="394"/>
        <end position="417"/>
    </location>
</feature>
<dbReference type="GO" id="GO:0020037">
    <property type="term" value="F:heme binding"/>
    <property type="evidence" value="ECO:0007669"/>
    <property type="project" value="TreeGrafter"/>
</dbReference>
<feature type="domain" description="Moybdenum cofactor oxidoreductase dimerisation" evidence="4">
    <location>
        <begin position="258"/>
        <end position="293"/>
    </location>
</feature>
<dbReference type="PANTHER" id="PTHR19372">
    <property type="entry name" value="SULFITE REDUCTASE"/>
    <property type="match status" value="1"/>
</dbReference>
<evidence type="ECO:0000256" key="2">
    <source>
        <dbReference type="SAM" id="MobiDB-lite"/>
    </source>
</evidence>
<dbReference type="Pfam" id="PF03404">
    <property type="entry name" value="Mo-co_dimer"/>
    <property type="match status" value="1"/>
</dbReference>
<proteinExistence type="predicted"/>
<keyword evidence="1" id="KW-0520">NAD</keyword>
<gene>
    <name evidence="5" type="ORF">HU200_011984</name>
</gene>
<dbReference type="InterPro" id="IPR039261">
    <property type="entry name" value="FNR_nucleotide-bd"/>
</dbReference>
<dbReference type="EMBL" id="JACEFO010000947">
    <property type="protein sequence ID" value="KAF8751989.1"/>
    <property type="molecule type" value="Genomic_DNA"/>
</dbReference>